<dbReference type="OrthoDB" id="9815829at2"/>
<feature type="domain" description="Glycosyltransferase 2-like" evidence="1">
    <location>
        <begin position="3"/>
        <end position="162"/>
    </location>
</feature>
<keyword evidence="3" id="KW-1185">Reference proteome</keyword>
<reference evidence="2 3" key="1">
    <citation type="journal article" date="2015" name="Int. J. Syst. Evol. Microbiol.">
        <title>Flavisolibacter ginsenosidimutans sp. nov., with ginsenoside-converting activity isolated from soil used for cultivating ginseng.</title>
        <authorList>
            <person name="Zhao Y."/>
            <person name="Liu Q."/>
            <person name="Kang M.S."/>
            <person name="Jin F."/>
            <person name="Yu H."/>
            <person name="Im W.T."/>
        </authorList>
    </citation>
    <scope>NUCLEOTIDE SEQUENCE [LARGE SCALE GENOMIC DNA]</scope>
    <source>
        <strain evidence="2 3">Gsoil 636</strain>
    </source>
</reference>
<dbReference type="Gene3D" id="3.90.550.10">
    <property type="entry name" value="Spore Coat Polysaccharide Biosynthesis Protein SpsA, Chain A"/>
    <property type="match status" value="1"/>
</dbReference>
<dbReference type="CDD" id="cd00761">
    <property type="entry name" value="Glyco_tranf_GTA_type"/>
    <property type="match status" value="1"/>
</dbReference>
<evidence type="ECO:0000313" key="2">
    <source>
        <dbReference type="EMBL" id="QEC54873.1"/>
    </source>
</evidence>
<dbReference type="RefSeq" id="WP_146782429.1">
    <property type="nucleotide sequence ID" value="NZ_BAABIO010000006.1"/>
</dbReference>
<accession>A0A5B8UEE5</accession>
<dbReference type="AlphaFoldDB" id="A0A5B8UEE5"/>
<keyword evidence="2" id="KW-0808">Transferase</keyword>
<name>A0A5B8UEE5_9BACT</name>
<dbReference type="InterPro" id="IPR029044">
    <property type="entry name" value="Nucleotide-diphossugar_trans"/>
</dbReference>
<dbReference type="GO" id="GO:0016758">
    <property type="term" value="F:hexosyltransferase activity"/>
    <property type="evidence" value="ECO:0007669"/>
    <property type="project" value="UniProtKB-ARBA"/>
</dbReference>
<protein>
    <submittedName>
        <fullName evidence="2">Glycosyltransferase family 2 protein</fullName>
    </submittedName>
</protein>
<dbReference type="PANTHER" id="PTHR22916">
    <property type="entry name" value="GLYCOSYLTRANSFERASE"/>
    <property type="match status" value="1"/>
</dbReference>
<evidence type="ECO:0000259" key="1">
    <source>
        <dbReference type="Pfam" id="PF00535"/>
    </source>
</evidence>
<dbReference type="SUPFAM" id="SSF53448">
    <property type="entry name" value="Nucleotide-diphospho-sugar transferases"/>
    <property type="match status" value="1"/>
</dbReference>
<sequence>MVSVLTTSYNREDFIGEAIESVLASTYTDFEYIIVDDCSKDGTVDIIRRYAKLDKRIKFFVNEKNLGDYGNRNKAAGYASRKYIKYIDSDDLLYPHCLQVMVNSMERFPEAGFGLSSTESLRHPFPVLLKPKEAYLEHFFESGHFYRAPGSAIIRKEAFDAVGGFSGERMIGDTELWFRLGRQFPLVKFPPFLYWSRYHESQESQSDYAKKKYDELQKRVLENAFAHKDCPLNDEEKERVLKMLRRKKMKSTVFKYLSSVTGN</sequence>
<dbReference type="PANTHER" id="PTHR22916:SF3">
    <property type="entry name" value="UDP-GLCNAC:BETAGAL BETA-1,3-N-ACETYLGLUCOSAMINYLTRANSFERASE-LIKE PROTEIN 1"/>
    <property type="match status" value="1"/>
</dbReference>
<proteinExistence type="predicted"/>
<dbReference type="Proteomes" id="UP000321204">
    <property type="component" value="Chromosome"/>
</dbReference>
<dbReference type="InterPro" id="IPR001173">
    <property type="entry name" value="Glyco_trans_2-like"/>
</dbReference>
<dbReference type="Pfam" id="PF00535">
    <property type="entry name" value="Glycos_transf_2"/>
    <property type="match status" value="1"/>
</dbReference>
<dbReference type="EMBL" id="CP042433">
    <property type="protein sequence ID" value="QEC54873.1"/>
    <property type="molecule type" value="Genomic_DNA"/>
</dbReference>
<gene>
    <name evidence="2" type="ORF">FSB75_02805</name>
</gene>
<evidence type="ECO:0000313" key="3">
    <source>
        <dbReference type="Proteomes" id="UP000321204"/>
    </source>
</evidence>
<organism evidence="2 3">
    <name type="scientific">Flavisolibacter ginsenosidimutans</name>
    <dbReference type="NCBI Taxonomy" id="661481"/>
    <lineage>
        <taxon>Bacteria</taxon>
        <taxon>Pseudomonadati</taxon>
        <taxon>Bacteroidota</taxon>
        <taxon>Chitinophagia</taxon>
        <taxon>Chitinophagales</taxon>
        <taxon>Chitinophagaceae</taxon>
        <taxon>Flavisolibacter</taxon>
    </lineage>
</organism>
<dbReference type="KEGG" id="fgg:FSB75_02805"/>